<evidence type="ECO:0000256" key="2">
    <source>
        <dbReference type="ARBA" id="ARBA00022692"/>
    </source>
</evidence>
<evidence type="ECO:0000256" key="1">
    <source>
        <dbReference type="ARBA" id="ARBA00004141"/>
    </source>
</evidence>
<evidence type="ECO:0000256" key="3">
    <source>
        <dbReference type="ARBA" id="ARBA00022989"/>
    </source>
</evidence>
<keyword evidence="4 5" id="KW-0472">Membrane</keyword>
<feature type="transmembrane region" description="Helical" evidence="5">
    <location>
        <begin position="29"/>
        <end position="54"/>
    </location>
</feature>
<dbReference type="InterPro" id="IPR003945">
    <property type="entry name" value="NU5C-like"/>
</dbReference>
<feature type="domain" description="NADH-Ubiquinone oxidoreductase (complex I) chain 5 N-terminal" evidence="6">
    <location>
        <begin position="72"/>
        <end position="117"/>
    </location>
</feature>
<dbReference type="PANTHER" id="PTHR42829:SF2">
    <property type="entry name" value="NADH-UBIQUINONE OXIDOREDUCTASE CHAIN 5"/>
    <property type="match status" value="1"/>
</dbReference>
<sequence length="145" mass="16731">MNLTLHLFIWVPIFGFLVSLILPKKNETLISVTAFSTLAIQLSLATGFIAYWLFTGAETIQINDIILFKNEEYVFQIDFLFDKITAVYLLVGALLTFMVTLYSRYYLHREAGYKRFFNTTLFFYVGYCVTTLSGNLETYSSDGKF</sequence>
<reference evidence="7 8" key="1">
    <citation type="submission" date="2024-03" db="EMBL/GenBank/DDBJ databases">
        <title>Aquirufa genome sequencing.</title>
        <authorList>
            <person name="Pitt A."/>
            <person name="Hahn M.W."/>
        </authorList>
    </citation>
    <scope>NUCLEOTIDE SEQUENCE [LARGE SCALE GENOMIC DNA]</scope>
    <source>
        <strain evidence="7 8">HETE-83D</strain>
    </source>
</reference>
<keyword evidence="2 5" id="KW-0812">Transmembrane</keyword>
<comment type="caution">
    <text evidence="7">The sequence shown here is derived from an EMBL/GenBank/DDBJ whole genome shotgun (WGS) entry which is preliminary data.</text>
</comment>
<keyword evidence="3 5" id="KW-1133">Transmembrane helix</keyword>
<evidence type="ECO:0000256" key="5">
    <source>
        <dbReference type="SAM" id="Phobius"/>
    </source>
</evidence>
<gene>
    <name evidence="7" type="ORF">SKC37_03020</name>
</gene>
<evidence type="ECO:0000313" key="7">
    <source>
        <dbReference type="EMBL" id="MFD3407617.1"/>
    </source>
</evidence>
<dbReference type="RefSeq" id="WP_377980044.1">
    <property type="nucleotide sequence ID" value="NZ_JBBKXX010000001.1"/>
</dbReference>
<dbReference type="InterPro" id="IPR001516">
    <property type="entry name" value="Proton_antipo_N"/>
</dbReference>
<name>A0ABW6DFZ2_9BACT</name>
<evidence type="ECO:0000259" key="6">
    <source>
        <dbReference type="Pfam" id="PF00662"/>
    </source>
</evidence>
<dbReference type="Proteomes" id="UP001598019">
    <property type="component" value="Unassembled WGS sequence"/>
</dbReference>
<protein>
    <recommendedName>
        <fullName evidence="6">NADH-Ubiquinone oxidoreductase (complex I) chain 5 N-terminal domain-containing protein</fullName>
    </recommendedName>
</protein>
<feature type="transmembrane region" description="Helical" evidence="5">
    <location>
        <begin position="86"/>
        <end position="107"/>
    </location>
</feature>
<dbReference type="Pfam" id="PF00662">
    <property type="entry name" value="Proton_antipo_N"/>
    <property type="match status" value="1"/>
</dbReference>
<comment type="subcellular location">
    <subcellularLocation>
        <location evidence="1">Membrane</location>
        <topology evidence="1">Multi-pass membrane protein</topology>
    </subcellularLocation>
</comment>
<accession>A0ABW6DFZ2</accession>
<dbReference type="PANTHER" id="PTHR42829">
    <property type="entry name" value="NADH-UBIQUINONE OXIDOREDUCTASE CHAIN 5"/>
    <property type="match status" value="1"/>
</dbReference>
<evidence type="ECO:0000313" key="8">
    <source>
        <dbReference type="Proteomes" id="UP001598019"/>
    </source>
</evidence>
<organism evidence="7 8">
    <name type="scientific">Aquirufa esocilacus</name>
    <dbReference type="NCBI Taxonomy" id="3096513"/>
    <lineage>
        <taxon>Bacteria</taxon>
        <taxon>Pseudomonadati</taxon>
        <taxon>Bacteroidota</taxon>
        <taxon>Cytophagia</taxon>
        <taxon>Cytophagales</taxon>
        <taxon>Flectobacillaceae</taxon>
        <taxon>Aquirufa</taxon>
    </lineage>
</organism>
<feature type="transmembrane region" description="Helical" evidence="5">
    <location>
        <begin position="6"/>
        <end position="22"/>
    </location>
</feature>
<evidence type="ECO:0000256" key="4">
    <source>
        <dbReference type="ARBA" id="ARBA00023136"/>
    </source>
</evidence>
<dbReference type="EMBL" id="JBBKXX010000001">
    <property type="protein sequence ID" value="MFD3407617.1"/>
    <property type="molecule type" value="Genomic_DNA"/>
</dbReference>
<proteinExistence type="predicted"/>
<keyword evidence="8" id="KW-1185">Reference proteome</keyword>